<organism evidence="2 3">
    <name type="scientific">Ziziphus jujuba var. spinosa</name>
    <dbReference type="NCBI Taxonomy" id="714518"/>
    <lineage>
        <taxon>Eukaryota</taxon>
        <taxon>Viridiplantae</taxon>
        <taxon>Streptophyta</taxon>
        <taxon>Embryophyta</taxon>
        <taxon>Tracheophyta</taxon>
        <taxon>Spermatophyta</taxon>
        <taxon>Magnoliopsida</taxon>
        <taxon>eudicotyledons</taxon>
        <taxon>Gunneridae</taxon>
        <taxon>Pentapetalae</taxon>
        <taxon>rosids</taxon>
        <taxon>fabids</taxon>
        <taxon>Rosales</taxon>
        <taxon>Rhamnaceae</taxon>
        <taxon>Paliureae</taxon>
        <taxon>Ziziphus</taxon>
    </lineage>
</organism>
<dbReference type="Proteomes" id="UP000813462">
    <property type="component" value="Unassembled WGS sequence"/>
</dbReference>
<accession>A0A978VQ16</accession>
<protein>
    <submittedName>
        <fullName evidence="2">Uncharacterized protein</fullName>
    </submittedName>
</protein>
<name>A0A978VQ16_ZIZJJ</name>
<reference evidence="2" key="1">
    <citation type="journal article" date="2021" name="Front. Plant Sci.">
        <title>Chromosome-Scale Genome Assembly for Chinese Sour Jujube and Insights Into Its Genome Evolution and Domestication Signature.</title>
        <authorList>
            <person name="Shen L.-Y."/>
            <person name="Luo H."/>
            <person name="Wang X.-L."/>
            <person name="Wang X.-M."/>
            <person name="Qiu X.-J."/>
            <person name="Liu H."/>
            <person name="Zhou S.-S."/>
            <person name="Jia K.-H."/>
            <person name="Nie S."/>
            <person name="Bao Y.-T."/>
            <person name="Zhang R.-G."/>
            <person name="Yun Q.-Z."/>
            <person name="Chai Y.-H."/>
            <person name="Lu J.-Y."/>
            <person name="Li Y."/>
            <person name="Zhao S.-W."/>
            <person name="Mao J.-F."/>
            <person name="Jia S.-G."/>
            <person name="Mao Y.-M."/>
        </authorList>
    </citation>
    <scope>NUCLEOTIDE SEQUENCE</scope>
    <source>
        <strain evidence="2">AT0</strain>
        <tissue evidence="2">Leaf</tissue>
    </source>
</reference>
<evidence type="ECO:0000256" key="1">
    <source>
        <dbReference type="SAM" id="MobiDB-lite"/>
    </source>
</evidence>
<evidence type="ECO:0000313" key="2">
    <source>
        <dbReference type="EMBL" id="KAH7537641.1"/>
    </source>
</evidence>
<feature type="region of interest" description="Disordered" evidence="1">
    <location>
        <begin position="130"/>
        <end position="163"/>
    </location>
</feature>
<dbReference type="EMBL" id="JAEACU010000003">
    <property type="protein sequence ID" value="KAH7537641.1"/>
    <property type="molecule type" value="Genomic_DNA"/>
</dbReference>
<sequence length="163" mass="17979">MIAASRLGFTLAVNPQHFGSAISFINWHTIYPEFAYERLAEFCYTYGKVGYGKKSCSINGSETEGSEGDNFGPWLKAEAGAYTIVGPREDVNIDPKSDENLEQENNKNSDILRIVVPIIKKSDLFEEHEFEAKDNGESTGLGSKSDGLSEDIQKIQEIGQSCS</sequence>
<gene>
    <name evidence="2" type="ORF">FEM48_Zijuj03G0114400</name>
</gene>
<proteinExistence type="predicted"/>
<dbReference type="AlphaFoldDB" id="A0A978VQ16"/>
<evidence type="ECO:0000313" key="3">
    <source>
        <dbReference type="Proteomes" id="UP000813462"/>
    </source>
</evidence>
<comment type="caution">
    <text evidence="2">The sequence shown here is derived from an EMBL/GenBank/DDBJ whole genome shotgun (WGS) entry which is preliminary data.</text>
</comment>